<comment type="catalytic activity">
    <reaction evidence="2">
        <text>2 GTP = 3',3'-c-di-GMP + 2 diphosphate</text>
        <dbReference type="Rhea" id="RHEA:24898"/>
        <dbReference type="ChEBI" id="CHEBI:33019"/>
        <dbReference type="ChEBI" id="CHEBI:37565"/>
        <dbReference type="ChEBI" id="CHEBI:58805"/>
        <dbReference type="EC" id="2.7.7.65"/>
    </reaction>
</comment>
<sequence length="418" mass="45901">MCRASPSRWNSRRPACAARPPEPSLEQAVKFALDPFTILFTTTLTCAVLAVAMYSVHLSFRREVAGVGQWAYGLVAMVCAGTLFMMRGALPDFIALPGANACLMCGIGLSMVGTRRFYGEPPGWAIFHAAWILELAAILWWLLVEPNFPHRAAAFSFLVSIFYIDQLRLAWRHRTTHFTSWFFGILLAAQSLNTFSRGVAALFMADQDAASLMRNSALANVYLALANFMALLMTVAFLMLATRKLQKILEQRSTHDPLTNVLNRRGFLQSFNRVRARQQRVDSPLSLMAIDLDLFKAINDQHGHAQGDKVLVHVAAVIMRTARQSDYVARFGGEEFAVLLPDTTLPHAQQLAQRIQALLRESQQPGLPPCTVSIGIAGQQAPGESLDSLLSRADAALYRAKANGRNCAEVAAPASLAA</sequence>
<evidence type="ECO:0000256" key="3">
    <source>
        <dbReference type="SAM" id="Phobius"/>
    </source>
</evidence>
<evidence type="ECO:0000256" key="1">
    <source>
        <dbReference type="ARBA" id="ARBA00012528"/>
    </source>
</evidence>
<dbReference type="PANTHER" id="PTHR45138:SF9">
    <property type="entry name" value="DIGUANYLATE CYCLASE DGCM-RELATED"/>
    <property type="match status" value="1"/>
</dbReference>
<dbReference type="InterPro" id="IPR000160">
    <property type="entry name" value="GGDEF_dom"/>
</dbReference>
<dbReference type="EMBL" id="WNKX01000024">
    <property type="protein sequence ID" value="MTW13611.1"/>
    <property type="molecule type" value="Genomic_DNA"/>
</dbReference>
<dbReference type="Gene3D" id="3.30.70.270">
    <property type="match status" value="1"/>
</dbReference>
<keyword evidence="3" id="KW-1133">Transmembrane helix</keyword>
<feature type="transmembrane region" description="Helical" evidence="3">
    <location>
        <begin position="150"/>
        <end position="169"/>
    </location>
</feature>
<proteinExistence type="predicted"/>
<evidence type="ECO:0000313" key="5">
    <source>
        <dbReference type="EMBL" id="MTW13611.1"/>
    </source>
</evidence>
<dbReference type="GO" id="GO:0043709">
    <property type="term" value="P:cell adhesion involved in single-species biofilm formation"/>
    <property type="evidence" value="ECO:0007669"/>
    <property type="project" value="TreeGrafter"/>
</dbReference>
<dbReference type="GO" id="GO:1902201">
    <property type="term" value="P:negative regulation of bacterial-type flagellum-dependent cell motility"/>
    <property type="evidence" value="ECO:0007669"/>
    <property type="project" value="TreeGrafter"/>
</dbReference>
<feature type="transmembrane region" description="Helical" evidence="3">
    <location>
        <begin position="181"/>
        <end position="205"/>
    </location>
</feature>
<keyword evidence="3" id="KW-0472">Membrane</keyword>
<dbReference type="FunFam" id="3.30.70.270:FF:000001">
    <property type="entry name" value="Diguanylate cyclase domain protein"/>
    <property type="match status" value="1"/>
</dbReference>
<organism evidence="5 6">
    <name type="scientific">Massilia eburnea</name>
    <dbReference type="NCBI Taxonomy" id="1776165"/>
    <lineage>
        <taxon>Bacteria</taxon>
        <taxon>Pseudomonadati</taxon>
        <taxon>Pseudomonadota</taxon>
        <taxon>Betaproteobacteria</taxon>
        <taxon>Burkholderiales</taxon>
        <taxon>Oxalobacteraceae</taxon>
        <taxon>Telluria group</taxon>
        <taxon>Massilia</taxon>
    </lineage>
</organism>
<feature type="transmembrane region" description="Helical" evidence="3">
    <location>
        <begin position="36"/>
        <end position="58"/>
    </location>
</feature>
<dbReference type="PANTHER" id="PTHR45138">
    <property type="entry name" value="REGULATORY COMPONENTS OF SENSORY TRANSDUCTION SYSTEM"/>
    <property type="match status" value="1"/>
</dbReference>
<dbReference type="InterPro" id="IPR043128">
    <property type="entry name" value="Rev_trsase/Diguanyl_cyclase"/>
</dbReference>
<dbReference type="SMART" id="SM00267">
    <property type="entry name" value="GGDEF"/>
    <property type="match status" value="1"/>
</dbReference>
<dbReference type="NCBIfam" id="TIGR00254">
    <property type="entry name" value="GGDEF"/>
    <property type="match status" value="1"/>
</dbReference>
<dbReference type="CDD" id="cd01949">
    <property type="entry name" value="GGDEF"/>
    <property type="match status" value="1"/>
</dbReference>
<evidence type="ECO:0000259" key="4">
    <source>
        <dbReference type="PROSITE" id="PS50887"/>
    </source>
</evidence>
<dbReference type="GO" id="GO:0005886">
    <property type="term" value="C:plasma membrane"/>
    <property type="evidence" value="ECO:0007669"/>
    <property type="project" value="TreeGrafter"/>
</dbReference>
<dbReference type="EC" id="2.7.7.65" evidence="1"/>
<evidence type="ECO:0000313" key="6">
    <source>
        <dbReference type="Proteomes" id="UP000472320"/>
    </source>
</evidence>
<dbReference type="InterPro" id="IPR050469">
    <property type="entry name" value="Diguanylate_Cyclase"/>
</dbReference>
<protein>
    <recommendedName>
        <fullName evidence="1">diguanylate cyclase</fullName>
        <ecNumber evidence="1">2.7.7.65</ecNumber>
    </recommendedName>
</protein>
<comment type="caution">
    <text evidence="5">The sequence shown here is derived from an EMBL/GenBank/DDBJ whole genome shotgun (WGS) entry which is preliminary data.</text>
</comment>
<keyword evidence="3" id="KW-0812">Transmembrane</keyword>
<feature type="transmembrane region" description="Helical" evidence="3">
    <location>
        <begin position="93"/>
        <end position="112"/>
    </location>
</feature>
<dbReference type="Proteomes" id="UP000472320">
    <property type="component" value="Unassembled WGS sequence"/>
</dbReference>
<reference evidence="5 6" key="1">
    <citation type="submission" date="2019-11" db="EMBL/GenBank/DDBJ databases">
        <title>Type strains purchased from KCTC, JCM and DSMZ.</title>
        <authorList>
            <person name="Lu H."/>
        </authorList>
    </citation>
    <scope>NUCLEOTIDE SEQUENCE [LARGE SCALE GENOMIC DNA]</scope>
    <source>
        <strain evidence="5 6">JCM 31587</strain>
    </source>
</reference>
<feature type="transmembrane region" description="Helical" evidence="3">
    <location>
        <begin position="217"/>
        <end position="242"/>
    </location>
</feature>
<evidence type="ECO:0000256" key="2">
    <source>
        <dbReference type="ARBA" id="ARBA00034247"/>
    </source>
</evidence>
<dbReference type="Pfam" id="PF00990">
    <property type="entry name" value="GGDEF"/>
    <property type="match status" value="1"/>
</dbReference>
<dbReference type="OrthoDB" id="9813903at2"/>
<dbReference type="GO" id="GO:0052621">
    <property type="term" value="F:diguanylate cyclase activity"/>
    <property type="evidence" value="ECO:0007669"/>
    <property type="project" value="UniProtKB-EC"/>
</dbReference>
<feature type="domain" description="GGDEF" evidence="4">
    <location>
        <begin position="283"/>
        <end position="413"/>
    </location>
</feature>
<feature type="transmembrane region" description="Helical" evidence="3">
    <location>
        <begin position="124"/>
        <end position="144"/>
    </location>
</feature>
<dbReference type="PROSITE" id="PS50887">
    <property type="entry name" value="GGDEF"/>
    <property type="match status" value="1"/>
</dbReference>
<name>A0A6L6QNB4_9BURK</name>
<accession>A0A6L6QNB4</accession>
<gene>
    <name evidence="5" type="ORF">GM658_23660</name>
</gene>
<feature type="transmembrane region" description="Helical" evidence="3">
    <location>
        <begin position="70"/>
        <end position="87"/>
    </location>
</feature>
<dbReference type="InterPro" id="IPR029787">
    <property type="entry name" value="Nucleotide_cyclase"/>
</dbReference>
<keyword evidence="6" id="KW-1185">Reference proteome</keyword>
<dbReference type="AlphaFoldDB" id="A0A6L6QNB4"/>
<dbReference type="SUPFAM" id="SSF55073">
    <property type="entry name" value="Nucleotide cyclase"/>
    <property type="match status" value="1"/>
</dbReference>